<dbReference type="InterPro" id="IPR050049">
    <property type="entry name" value="Dodecin_bact"/>
</dbReference>
<name>F0SLC8_RUBBR</name>
<dbReference type="NCBIfam" id="NF043052">
    <property type="entry name" value="DodecBact"/>
    <property type="match status" value="1"/>
</dbReference>
<dbReference type="PANTHER" id="PTHR39324:SF1">
    <property type="entry name" value="CALCIUM DODECIN"/>
    <property type="match status" value="1"/>
</dbReference>
<dbReference type="RefSeq" id="WP_013630739.1">
    <property type="nucleotide sequence ID" value="NC_015174.1"/>
</dbReference>
<dbReference type="Pfam" id="PF07311">
    <property type="entry name" value="Dodecin"/>
    <property type="match status" value="1"/>
</dbReference>
<gene>
    <name evidence="1" type="ordered locus">Plabr_4462</name>
</gene>
<dbReference type="SUPFAM" id="SSF89807">
    <property type="entry name" value="Dodecin-like"/>
    <property type="match status" value="1"/>
</dbReference>
<dbReference type="PANTHER" id="PTHR39324">
    <property type="entry name" value="CALCIUM DODECIN"/>
    <property type="match status" value="1"/>
</dbReference>
<dbReference type="EMBL" id="CP002546">
    <property type="protein sequence ID" value="ADY62034.1"/>
    <property type="molecule type" value="Genomic_DNA"/>
</dbReference>
<dbReference type="STRING" id="756272.Plabr_4462"/>
<evidence type="ECO:0000313" key="2">
    <source>
        <dbReference type="Proteomes" id="UP000006860"/>
    </source>
</evidence>
<organism evidence="1 2">
    <name type="scientific">Rubinisphaera brasiliensis (strain ATCC 49424 / DSM 5305 / JCM 21570 / IAM 15109 / NBRC 103401 / IFAM 1448)</name>
    <name type="common">Planctomyces brasiliensis</name>
    <dbReference type="NCBI Taxonomy" id="756272"/>
    <lineage>
        <taxon>Bacteria</taxon>
        <taxon>Pseudomonadati</taxon>
        <taxon>Planctomycetota</taxon>
        <taxon>Planctomycetia</taxon>
        <taxon>Planctomycetales</taxon>
        <taxon>Planctomycetaceae</taxon>
        <taxon>Rubinisphaera</taxon>
    </lineage>
</organism>
<evidence type="ECO:0000313" key="1">
    <source>
        <dbReference type="EMBL" id="ADY62034.1"/>
    </source>
</evidence>
<dbReference type="OrthoDB" id="1707990at2"/>
<dbReference type="Proteomes" id="UP000006860">
    <property type="component" value="Chromosome"/>
</dbReference>
<dbReference type="HOGENOM" id="CLU_161196_1_1_0"/>
<accession>F0SLC8</accession>
<protein>
    <recommendedName>
        <fullName evidence="3">Dodecin domain-containing protein</fullName>
    </recommendedName>
</protein>
<evidence type="ECO:0008006" key="3">
    <source>
        <dbReference type="Google" id="ProtNLM"/>
    </source>
</evidence>
<dbReference type="AlphaFoldDB" id="F0SLC8"/>
<dbReference type="Gene3D" id="3.30.1660.10">
    <property type="entry name" value="Flavin-binding protein dodecin"/>
    <property type="match status" value="1"/>
</dbReference>
<dbReference type="eggNOG" id="COG3360">
    <property type="taxonomic scope" value="Bacteria"/>
</dbReference>
<keyword evidence="2" id="KW-1185">Reference proteome</keyword>
<proteinExistence type="predicted"/>
<reference evidence="2" key="1">
    <citation type="submission" date="2011-02" db="EMBL/GenBank/DDBJ databases">
        <title>The complete genome of Planctomyces brasiliensis DSM 5305.</title>
        <authorList>
            <person name="Lucas S."/>
            <person name="Copeland A."/>
            <person name="Lapidus A."/>
            <person name="Bruce D."/>
            <person name="Goodwin L."/>
            <person name="Pitluck S."/>
            <person name="Kyrpides N."/>
            <person name="Mavromatis K."/>
            <person name="Pagani I."/>
            <person name="Ivanova N."/>
            <person name="Ovchinnikova G."/>
            <person name="Lu M."/>
            <person name="Detter J.C."/>
            <person name="Han C."/>
            <person name="Land M."/>
            <person name="Hauser L."/>
            <person name="Markowitz V."/>
            <person name="Cheng J.-F."/>
            <person name="Hugenholtz P."/>
            <person name="Woyke T."/>
            <person name="Wu D."/>
            <person name="Tindall B."/>
            <person name="Pomrenke H.G."/>
            <person name="Brambilla E."/>
            <person name="Klenk H.-P."/>
            <person name="Eisen J.A."/>
        </authorList>
    </citation>
    <scope>NUCLEOTIDE SEQUENCE [LARGE SCALE GENOMIC DNA]</scope>
    <source>
        <strain evidence="2">ATCC 49424 / DSM 5305 / JCM 21570 / NBRC 103401 / IFAM 1448</strain>
    </source>
</reference>
<dbReference type="InterPro" id="IPR036694">
    <property type="entry name" value="Dodecin-like_sf"/>
</dbReference>
<dbReference type="InterPro" id="IPR009923">
    <property type="entry name" value="Dodecin"/>
</dbReference>
<dbReference type="InterPro" id="IPR025543">
    <property type="entry name" value="Dodecin-like"/>
</dbReference>
<sequence length="69" mass="7899">MDEHIYKHIEVTGTSAKSVDDAIRNAIKRAGKSVHGMRWFEMTQIRGDITESDVAHWQVTVKIGFRIDD</sequence>
<dbReference type="KEGG" id="pbs:Plabr_4462"/>